<name>A0ABW4PE58_9ACTN</name>
<dbReference type="EMBL" id="JBHUFU010000001">
    <property type="protein sequence ID" value="MFD1828579.1"/>
    <property type="molecule type" value="Genomic_DNA"/>
</dbReference>
<proteinExistence type="predicted"/>
<dbReference type="Gene3D" id="1.20.120.20">
    <property type="entry name" value="Apolipoprotein"/>
    <property type="match status" value="1"/>
</dbReference>
<organism evidence="1 2">
    <name type="scientific">Streptomyces desertarenae</name>
    <dbReference type="NCBI Taxonomy" id="2666184"/>
    <lineage>
        <taxon>Bacteria</taxon>
        <taxon>Bacillati</taxon>
        <taxon>Actinomycetota</taxon>
        <taxon>Actinomycetes</taxon>
        <taxon>Kitasatosporales</taxon>
        <taxon>Streptomycetaceae</taxon>
        <taxon>Streptomyces</taxon>
    </lineage>
</organism>
<keyword evidence="2" id="KW-1185">Reference proteome</keyword>
<accession>A0ABW4PE58</accession>
<dbReference type="RefSeq" id="WP_380896223.1">
    <property type="nucleotide sequence ID" value="NZ_JBHUFU010000001.1"/>
</dbReference>
<gene>
    <name evidence="1" type="ORF">ACFSJS_02725</name>
</gene>
<comment type="caution">
    <text evidence="1">The sequence shown here is derived from an EMBL/GenBank/DDBJ whole genome shotgun (WGS) entry which is preliminary data.</text>
</comment>
<evidence type="ECO:0000313" key="2">
    <source>
        <dbReference type="Proteomes" id="UP001597365"/>
    </source>
</evidence>
<dbReference type="Proteomes" id="UP001597365">
    <property type="component" value="Unassembled WGS sequence"/>
</dbReference>
<evidence type="ECO:0000313" key="1">
    <source>
        <dbReference type="EMBL" id="MFD1828579.1"/>
    </source>
</evidence>
<sequence length="404" mass="42400">MSLSSALQRASGTLRQFKAASDTAGRAATGLGRQAAAADRSVTRITAGARSTNKELTTMKRAADQAALSVSKLGREAVKSGPQMTQMQQGVKKASGGFKQLNQEMKGNIFGMLLSLLAPVIEKIVAMATQSKAMQQVVKRVFTVVGEVLKKAMKIIGPLLSSLGKVFKSVFNGIRTAVTTVVTAIVKVVRTYFAIWRSVITTAVRAVRNTISAVMNGIKRVVQPVVNWIRNTIPAAFRAVRDRMSQIWGGLSGIASRAFNRVRNGVRGPINGVIDIINGAIRRINGIKVSIPGWVPMVGGKTFGVSLPAIPRLAEGGVVTPRSGGVPAILAEAGEAEAVLPLSKLESLLGRTAAWAQRSAAGPYGGGAALAGAGGLHIEHYYAAETGDPQRTADALMLLAKARG</sequence>
<protein>
    <submittedName>
        <fullName evidence="1">Phage tail protein</fullName>
    </submittedName>
</protein>
<reference evidence="2" key="1">
    <citation type="journal article" date="2019" name="Int. J. Syst. Evol. Microbiol.">
        <title>The Global Catalogue of Microorganisms (GCM) 10K type strain sequencing project: providing services to taxonomists for standard genome sequencing and annotation.</title>
        <authorList>
            <consortium name="The Broad Institute Genomics Platform"/>
            <consortium name="The Broad Institute Genome Sequencing Center for Infectious Disease"/>
            <person name="Wu L."/>
            <person name="Ma J."/>
        </authorList>
    </citation>
    <scope>NUCLEOTIDE SEQUENCE [LARGE SCALE GENOMIC DNA]</scope>
    <source>
        <strain evidence="2">CGMCC 4.7455</strain>
    </source>
</reference>